<keyword evidence="1" id="KW-0812">Transmembrane</keyword>
<keyword evidence="1" id="KW-0472">Membrane</keyword>
<dbReference type="InterPro" id="IPR025671">
    <property type="entry name" value="HXXEE"/>
</dbReference>
<keyword evidence="1" id="KW-1133">Transmembrane helix</keyword>
<dbReference type="Proteomes" id="UP001143330">
    <property type="component" value="Unassembled WGS sequence"/>
</dbReference>
<feature type="transmembrane region" description="Helical" evidence="1">
    <location>
        <begin position="141"/>
        <end position="160"/>
    </location>
</feature>
<feature type="transmembrane region" description="Helical" evidence="1">
    <location>
        <begin position="102"/>
        <end position="129"/>
    </location>
</feature>
<reference evidence="2" key="1">
    <citation type="journal article" date="2014" name="Int. J. Syst. Evol. Microbiol.">
        <title>Complete genome sequence of Corynebacterium casei LMG S-19264T (=DSM 44701T), isolated from a smear-ripened cheese.</title>
        <authorList>
            <consortium name="US DOE Joint Genome Institute (JGI-PGF)"/>
            <person name="Walter F."/>
            <person name="Albersmeier A."/>
            <person name="Kalinowski J."/>
            <person name="Ruckert C."/>
        </authorList>
    </citation>
    <scope>NUCLEOTIDE SEQUENCE</scope>
    <source>
        <strain evidence="2">VKM B-2789</strain>
    </source>
</reference>
<organism evidence="2 3">
    <name type="scientific">Ancylobacter defluvii</name>
    <dbReference type="NCBI Taxonomy" id="1282440"/>
    <lineage>
        <taxon>Bacteria</taxon>
        <taxon>Pseudomonadati</taxon>
        <taxon>Pseudomonadota</taxon>
        <taxon>Alphaproteobacteria</taxon>
        <taxon>Hyphomicrobiales</taxon>
        <taxon>Xanthobacteraceae</taxon>
        <taxon>Ancylobacter</taxon>
    </lineage>
</organism>
<dbReference type="AlphaFoldDB" id="A0A9W6JW40"/>
<evidence type="ECO:0000313" key="2">
    <source>
        <dbReference type="EMBL" id="GLK84337.1"/>
    </source>
</evidence>
<evidence type="ECO:0000313" key="3">
    <source>
        <dbReference type="Proteomes" id="UP001143330"/>
    </source>
</evidence>
<sequence length="199" mass="20961">MNRHLGGFVVIAWLARHWVAGAGFMAAALLALAPALARGLDLPTLLILLHSPVYMVHQVEEHAGDRFRRFVNGRLLHGRDGLSVAVVLVVNLPLVWGVNLSALYAAVLCGPAAGLVAPYAMLVNAVIHLGAALRLRAYNPGLATAVLLFLPLGFATLAAADAPAGAHVFGLGLTVLLHALIVLYIGWRLVTRRGRAVSG</sequence>
<gene>
    <name evidence="2" type="ORF">GCM10017653_24070</name>
</gene>
<comment type="caution">
    <text evidence="2">The sequence shown here is derived from an EMBL/GenBank/DDBJ whole genome shotgun (WGS) entry which is preliminary data.</text>
</comment>
<dbReference type="EMBL" id="BSFM01000012">
    <property type="protein sequence ID" value="GLK84337.1"/>
    <property type="molecule type" value="Genomic_DNA"/>
</dbReference>
<feature type="transmembrane region" description="Helical" evidence="1">
    <location>
        <begin position="18"/>
        <end position="37"/>
    </location>
</feature>
<evidence type="ECO:0008006" key="4">
    <source>
        <dbReference type="Google" id="ProtNLM"/>
    </source>
</evidence>
<keyword evidence="3" id="KW-1185">Reference proteome</keyword>
<proteinExistence type="predicted"/>
<feature type="transmembrane region" description="Helical" evidence="1">
    <location>
        <begin position="166"/>
        <end position="187"/>
    </location>
</feature>
<protein>
    <recommendedName>
        <fullName evidence="4">HXXEE domain-containing protein</fullName>
    </recommendedName>
</protein>
<accession>A0A9W6JW40</accession>
<dbReference type="Pfam" id="PF13787">
    <property type="entry name" value="HXXEE"/>
    <property type="match status" value="1"/>
</dbReference>
<feature type="transmembrane region" description="Helical" evidence="1">
    <location>
        <begin position="76"/>
        <end position="96"/>
    </location>
</feature>
<evidence type="ECO:0000256" key="1">
    <source>
        <dbReference type="SAM" id="Phobius"/>
    </source>
</evidence>
<name>A0A9W6JW40_9HYPH</name>
<reference evidence="2" key="2">
    <citation type="submission" date="2023-01" db="EMBL/GenBank/DDBJ databases">
        <authorList>
            <person name="Sun Q."/>
            <person name="Evtushenko L."/>
        </authorList>
    </citation>
    <scope>NUCLEOTIDE SEQUENCE</scope>
    <source>
        <strain evidence="2">VKM B-2789</strain>
    </source>
</reference>
<dbReference type="RefSeq" id="WP_213358613.1">
    <property type="nucleotide sequence ID" value="NZ_BSFM01000012.1"/>
</dbReference>